<evidence type="ECO:0000256" key="5">
    <source>
        <dbReference type="ARBA" id="ARBA00022481"/>
    </source>
</evidence>
<dbReference type="InterPro" id="IPR010054">
    <property type="entry name" value="Type2_sec_GspG"/>
</dbReference>
<dbReference type="PANTHER" id="PTHR30093:SF45">
    <property type="entry name" value="TYPE II SECRETION SYSTEM CORE PROTEIN G"/>
    <property type="match status" value="1"/>
</dbReference>
<sequence length="146" mass="16065">MMKRRFSGARSIDFTGFTLIELLVVLVILGLLAGLVGPQMMRYLGGAKSDTAKLQIEEFGAGLDLYHLEVGRYPSTAEGLQALVEAPGGVDGWHGPYLKKKRIPKDPWGRDYHYQFPGENGLYDLYSLGQDNTEGGAGEDQDVVSW</sequence>
<evidence type="ECO:0000256" key="4">
    <source>
        <dbReference type="ARBA" id="ARBA00022475"/>
    </source>
</evidence>
<proteinExistence type="inferred from homology"/>
<dbReference type="NCBIfam" id="TIGR01710">
    <property type="entry name" value="typeII_sec_gspG"/>
    <property type="match status" value="1"/>
</dbReference>
<keyword evidence="7 10" id="KW-0812">Transmembrane</keyword>
<evidence type="ECO:0000256" key="8">
    <source>
        <dbReference type="ARBA" id="ARBA00022989"/>
    </source>
</evidence>
<dbReference type="Gene3D" id="3.30.700.10">
    <property type="entry name" value="Glycoprotein, Type 4 Pilin"/>
    <property type="match status" value="1"/>
</dbReference>
<dbReference type="InterPro" id="IPR000983">
    <property type="entry name" value="Bac_GSPG_pilin"/>
</dbReference>
<feature type="domain" description="Type II secretion system protein GspG C-terminal" evidence="11">
    <location>
        <begin position="40"/>
        <end position="146"/>
    </location>
</feature>
<keyword evidence="4" id="KW-1003">Cell membrane</keyword>
<evidence type="ECO:0000256" key="6">
    <source>
        <dbReference type="ARBA" id="ARBA00022519"/>
    </source>
</evidence>
<gene>
    <name evidence="12" type="ORF">Rifp1Sym_ah00260</name>
</gene>
<comment type="caution">
    <text evidence="12">The sequence shown here is derived from an EMBL/GenBank/DDBJ whole genome shotgun (WGS) entry which is preliminary data.</text>
</comment>
<keyword evidence="5" id="KW-0488">Methylation</keyword>
<keyword evidence="6" id="KW-0997">Cell inner membrane</keyword>
<dbReference type="EMBL" id="AFOC01000008">
    <property type="protein sequence ID" value="EGV52486.1"/>
    <property type="molecule type" value="Genomic_DNA"/>
</dbReference>
<dbReference type="GO" id="GO:0015627">
    <property type="term" value="C:type II protein secretion system complex"/>
    <property type="evidence" value="ECO:0007669"/>
    <property type="project" value="InterPro"/>
</dbReference>
<comment type="similarity">
    <text evidence="2">Belongs to the GSP G family.</text>
</comment>
<evidence type="ECO:0000259" key="11">
    <source>
        <dbReference type="Pfam" id="PF08334"/>
    </source>
</evidence>
<dbReference type="PRINTS" id="PR00813">
    <property type="entry name" value="BCTERIALGSPG"/>
</dbReference>
<dbReference type="GO" id="GO:0005886">
    <property type="term" value="C:plasma membrane"/>
    <property type="evidence" value="ECO:0007669"/>
    <property type="project" value="UniProtKB-SubCell"/>
</dbReference>
<dbReference type="PANTHER" id="PTHR30093">
    <property type="entry name" value="GENERAL SECRETION PATHWAY PROTEIN G"/>
    <property type="match status" value="1"/>
</dbReference>
<feature type="transmembrane region" description="Helical" evidence="10">
    <location>
        <begin position="12"/>
        <end position="36"/>
    </location>
</feature>
<accession>G2DA85</accession>
<reference evidence="12" key="1">
    <citation type="journal article" date="2011" name="ISME J.">
        <title>The endosymbionts of the deep-sea tubeworms Riftia pachyptila and Tevnia jerichonana share an identical physiology as revealed by proteogenomic analyses.</title>
        <authorList>
            <person name="Gardebrecht A."/>
            <person name="Markert S."/>
            <person name="Felbeck H."/>
            <person name="Thuermer A."/>
            <person name="Albrecht D."/>
            <person name="Wollherr A."/>
            <person name="Kabisch J."/>
            <person name="Lehmann R."/>
            <person name="Daniel R."/>
            <person name="Liesegang H."/>
            <person name="Hecker M."/>
            <person name="Sievert S.M."/>
            <person name="Schweder T."/>
        </authorList>
    </citation>
    <scope>NUCLEOTIDE SEQUENCE [LARGE SCALE GENOMIC DNA]</scope>
</reference>
<comment type="subcellular location">
    <subcellularLocation>
        <location evidence="1">Cell inner membrane</location>
        <topology evidence="1">Single-pass membrane protein</topology>
    </subcellularLocation>
</comment>
<evidence type="ECO:0000256" key="7">
    <source>
        <dbReference type="ARBA" id="ARBA00022692"/>
    </source>
</evidence>
<dbReference type="Proteomes" id="UP000004491">
    <property type="component" value="Unassembled WGS sequence"/>
</dbReference>
<name>G2DA85_9GAMM</name>
<keyword evidence="9 10" id="KW-0472">Membrane</keyword>
<evidence type="ECO:0000256" key="2">
    <source>
        <dbReference type="ARBA" id="ARBA00009984"/>
    </source>
</evidence>
<keyword evidence="13" id="KW-1185">Reference proteome</keyword>
<dbReference type="AlphaFoldDB" id="G2DA85"/>
<dbReference type="InterPro" id="IPR045584">
    <property type="entry name" value="Pilin-like"/>
</dbReference>
<dbReference type="GO" id="GO:0015628">
    <property type="term" value="P:protein secretion by the type II secretion system"/>
    <property type="evidence" value="ECO:0007669"/>
    <property type="project" value="InterPro"/>
</dbReference>
<protein>
    <recommendedName>
        <fullName evidence="3">Type II secretion system core protein G</fullName>
    </recommendedName>
</protein>
<evidence type="ECO:0000256" key="9">
    <source>
        <dbReference type="ARBA" id="ARBA00023136"/>
    </source>
</evidence>
<evidence type="ECO:0000313" key="13">
    <source>
        <dbReference type="Proteomes" id="UP000004491"/>
    </source>
</evidence>
<dbReference type="PROSITE" id="PS00409">
    <property type="entry name" value="PROKAR_NTER_METHYL"/>
    <property type="match status" value="1"/>
</dbReference>
<keyword evidence="8 10" id="KW-1133">Transmembrane helix</keyword>
<dbReference type="InterPro" id="IPR013545">
    <property type="entry name" value="T2SS_protein-GspG_C"/>
</dbReference>
<evidence type="ECO:0000313" key="12">
    <source>
        <dbReference type="EMBL" id="EGV52486.1"/>
    </source>
</evidence>
<organism evidence="12 13">
    <name type="scientific">endosymbiont of Riftia pachyptila</name>
    <name type="common">vent Ph05</name>
    <dbReference type="NCBI Taxonomy" id="1048808"/>
    <lineage>
        <taxon>Bacteria</taxon>
        <taxon>Pseudomonadati</taxon>
        <taxon>Pseudomonadota</taxon>
        <taxon>Gammaproteobacteria</taxon>
        <taxon>sulfur-oxidizing symbionts</taxon>
    </lineage>
</organism>
<dbReference type="NCBIfam" id="TIGR02532">
    <property type="entry name" value="IV_pilin_GFxxxE"/>
    <property type="match status" value="1"/>
</dbReference>
<evidence type="ECO:0000256" key="10">
    <source>
        <dbReference type="SAM" id="Phobius"/>
    </source>
</evidence>
<dbReference type="SUPFAM" id="SSF54523">
    <property type="entry name" value="Pili subunits"/>
    <property type="match status" value="1"/>
</dbReference>
<dbReference type="Pfam" id="PF08334">
    <property type="entry name" value="T2SSG"/>
    <property type="match status" value="1"/>
</dbReference>
<evidence type="ECO:0000256" key="3">
    <source>
        <dbReference type="ARBA" id="ARBA00020042"/>
    </source>
</evidence>
<evidence type="ECO:0000256" key="1">
    <source>
        <dbReference type="ARBA" id="ARBA00004377"/>
    </source>
</evidence>
<dbReference type="PATRIC" id="fig|1048808.3.peg.474"/>
<dbReference type="InterPro" id="IPR012902">
    <property type="entry name" value="N_methyl_site"/>
</dbReference>
<dbReference type="Pfam" id="PF07963">
    <property type="entry name" value="N_methyl"/>
    <property type="match status" value="1"/>
</dbReference>